<evidence type="ECO:0000313" key="10">
    <source>
        <dbReference type="Proteomes" id="UP000199687"/>
    </source>
</evidence>
<name>A0A1H9P0T2_9BACI</name>
<comment type="subcellular location">
    <subcellularLocation>
        <location evidence="1 8">Cell membrane</location>
        <topology evidence="1 8">Multi-pass membrane protein</topology>
    </subcellularLocation>
</comment>
<dbReference type="EMBL" id="FOGL01000004">
    <property type="protein sequence ID" value="SER41894.1"/>
    <property type="molecule type" value="Genomic_DNA"/>
</dbReference>
<evidence type="ECO:0000313" key="9">
    <source>
        <dbReference type="EMBL" id="SER41894.1"/>
    </source>
</evidence>
<dbReference type="GO" id="GO:0005886">
    <property type="term" value="C:plasma membrane"/>
    <property type="evidence" value="ECO:0007669"/>
    <property type="project" value="UniProtKB-SubCell"/>
</dbReference>
<evidence type="ECO:0000256" key="5">
    <source>
        <dbReference type="ARBA" id="ARBA00022692"/>
    </source>
</evidence>
<accession>A0A1H9P0T2</accession>
<evidence type="ECO:0000256" key="1">
    <source>
        <dbReference type="ARBA" id="ARBA00004651"/>
    </source>
</evidence>
<dbReference type="STRING" id="531814.SAMN04487944_10454"/>
<keyword evidence="7 8" id="KW-0472">Membrane</keyword>
<dbReference type="PANTHER" id="PTHR30269">
    <property type="entry name" value="TRANSMEMBRANE PROTEIN YFCA"/>
    <property type="match status" value="1"/>
</dbReference>
<feature type="transmembrane region" description="Helical" evidence="8">
    <location>
        <begin position="71"/>
        <end position="92"/>
    </location>
</feature>
<feature type="transmembrane region" description="Helical" evidence="8">
    <location>
        <begin position="203"/>
        <end position="222"/>
    </location>
</feature>
<feature type="transmembrane region" description="Helical" evidence="8">
    <location>
        <begin position="12"/>
        <end position="40"/>
    </location>
</feature>
<feature type="transmembrane region" description="Helical" evidence="8">
    <location>
        <begin position="99"/>
        <end position="117"/>
    </location>
</feature>
<gene>
    <name evidence="9" type="ORF">SAMN04487944_10454</name>
</gene>
<proteinExistence type="inferred from homology"/>
<keyword evidence="3" id="KW-0813">Transport</keyword>
<feature type="transmembrane region" description="Helical" evidence="8">
    <location>
        <begin position="229"/>
        <end position="247"/>
    </location>
</feature>
<comment type="similarity">
    <text evidence="2 8">Belongs to the 4-toluene sulfonate uptake permease (TSUP) (TC 2.A.102) family.</text>
</comment>
<organism evidence="9 10">
    <name type="scientific">Gracilibacillus ureilyticus</name>
    <dbReference type="NCBI Taxonomy" id="531814"/>
    <lineage>
        <taxon>Bacteria</taxon>
        <taxon>Bacillati</taxon>
        <taxon>Bacillota</taxon>
        <taxon>Bacilli</taxon>
        <taxon>Bacillales</taxon>
        <taxon>Bacillaceae</taxon>
        <taxon>Gracilibacillus</taxon>
    </lineage>
</organism>
<evidence type="ECO:0000256" key="8">
    <source>
        <dbReference type="RuleBase" id="RU363041"/>
    </source>
</evidence>
<dbReference type="InterPro" id="IPR002781">
    <property type="entry name" value="TM_pro_TauE-like"/>
</dbReference>
<dbReference type="AlphaFoldDB" id="A0A1H9P0T2"/>
<dbReference type="Pfam" id="PF01925">
    <property type="entry name" value="TauE"/>
    <property type="match status" value="1"/>
</dbReference>
<feature type="transmembrane region" description="Helical" evidence="8">
    <location>
        <begin position="175"/>
        <end position="197"/>
    </location>
</feature>
<protein>
    <recommendedName>
        <fullName evidence="8">Probable membrane transporter protein</fullName>
    </recommendedName>
</protein>
<dbReference type="InterPro" id="IPR052017">
    <property type="entry name" value="TSUP"/>
</dbReference>
<keyword evidence="5 8" id="KW-0812">Transmembrane</keyword>
<dbReference type="Proteomes" id="UP000199687">
    <property type="component" value="Unassembled WGS sequence"/>
</dbReference>
<keyword evidence="10" id="KW-1185">Reference proteome</keyword>
<feature type="transmembrane region" description="Helical" evidence="8">
    <location>
        <begin position="47"/>
        <end position="65"/>
    </location>
</feature>
<evidence type="ECO:0000256" key="4">
    <source>
        <dbReference type="ARBA" id="ARBA00022475"/>
    </source>
</evidence>
<keyword evidence="4 8" id="KW-1003">Cell membrane</keyword>
<feature type="transmembrane region" description="Helical" evidence="8">
    <location>
        <begin position="137"/>
        <end position="163"/>
    </location>
</feature>
<reference evidence="9 10" key="1">
    <citation type="submission" date="2016-10" db="EMBL/GenBank/DDBJ databases">
        <authorList>
            <person name="de Groot N.N."/>
        </authorList>
    </citation>
    <scope>NUCLEOTIDE SEQUENCE [LARGE SCALE GENOMIC DNA]</scope>
    <source>
        <strain evidence="9 10">CGMCC 1.7727</strain>
    </source>
</reference>
<dbReference type="PANTHER" id="PTHR30269:SF23">
    <property type="entry name" value="MEMBRANE TRANSPORTER PROTEIN YDHB-RELATED"/>
    <property type="match status" value="1"/>
</dbReference>
<evidence type="ECO:0000256" key="7">
    <source>
        <dbReference type="ARBA" id="ARBA00023136"/>
    </source>
</evidence>
<sequence length="248" mass="27198">MFDLTLLEWVVIVFSAMLIGFSKAGVASMGILVVTIFMIIFPARESVGILLPLLIAGDIFAVTYYRKNVVWKYLFSLVPSVLAGILAGYAVLSFVTSEQLKPMIGILILVLILLHISRDRLGEKFNQMLPESRFFTFVMGALAGFATMIGNAAGGVMAIYFLVKGLPKKEFVGTGAWFFLFVNLIKVPFYISLGIITLESITFNLWLIPAILIGAVIGVKVLKVMPQRLFQILVLVFAAIGAVRLIIG</sequence>
<dbReference type="RefSeq" id="WP_245711599.1">
    <property type="nucleotide sequence ID" value="NZ_FOGL01000004.1"/>
</dbReference>
<keyword evidence="6 8" id="KW-1133">Transmembrane helix</keyword>
<evidence type="ECO:0000256" key="3">
    <source>
        <dbReference type="ARBA" id="ARBA00022448"/>
    </source>
</evidence>
<evidence type="ECO:0000256" key="2">
    <source>
        <dbReference type="ARBA" id="ARBA00009142"/>
    </source>
</evidence>
<evidence type="ECO:0000256" key="6">
    <source>
        <dbReference type="ARBA" id="ARBA00022989"/>
    </source>
</evidence>